<feature type="compositionally biased region" description="Gly residues" evidence="1">
    <location>
        <begin position="415"/>
        <end position="426"/>
    </location>
</feature>
<feature type="region of interest" description="Disordered" evidence="1">
    <location>
        <begin position="94"/>
        <end position="120"/>
    </location>
</feature>
<sequence length="450" mass="47717">MGKSSNPVDAHRKAQRKAELKKNKQKREQSREVATVKKDTRPLEADIRRLSAQKNLSKADKDELAQLRAEVARINKAKHDYVEAHPEHRKFVFPDRPEDAKAEEAGDNTPGLYDKNGRLKHPERSLYYDPVYNPYGAPPPGMPYREKPEFAIARLGVPSAAELAAFQPVVDAAEEDDSDDEDEDDDIAMPEGPPPAPPAEDDSDADSDDSDGIQLPPGPPPPRPAASSFFPPSQPHALPPRPNFPPPQNAPSGPRNPHQQRRLPARPAPPGAHMQDPLSEGGPNRAYQQGAPPRSFGPEQPPPPPPAAAAPPSGPSPFLQIPGASAASTVASGGGPGGSATISAAPQLRDFKKEATAFVPAAMRKKMAQQKAQLAKAGLGSIDAARGVGGEEGAQVGQSEGRKSLLDEMRERGIGVPGGAGAGAATGGEKKPDAGMEDYERFRAEMGSLL</sequence>
<evidence type="ECO:0000256" key="1">
    <source>
        <dbReference type="SAM" id="MobiDB-lite"/>
    </source>
</evidence>
<feature type="compositionally biased region" description="Acidic residues" evidence="1">
    <location>
        <begin position="199"/>
        <end position="211"/>
    </location>
</feature>
<feature type="compositionally biased region" description="Pro residues" evidence="1">
    <location>
        <begin position="232"/>
        <end position="249"/>
    </location>
</feature>
<feature type="domain" description="Wbp11/ELF5/Saf1 N-terminal" evidence="2">
    <location>
        <begin position="2"/>
        <end position="76"/>
    </location>
</feature>
<dbReference type="InterPro" id="IPR019007">
    <property type="entry name" value="Wbp11/ELF5/Saf1_N"/>
</dbReference>
<name>A0AAV5G4C2_9BASI</name>
<feature type="region of interest" description="Disordered" evidence="1">
    <location>
        <begin position="412"/>
        <end position="450"/>
    </location>
</feature>
<dbReference type="AlphaFoldDB" id="A0AAV5G4C2"/>
<dbReference type="Pfam" id="PF09429">
    <property type="entry name" value="Wbp11"/>
    <property type="match status" value="1"/>
</dbReference>
<comment type="caution">
    <text evidence="3">The sequence shown here is derived from an EMBL/GenBank/DDBJ whole genome shotgun (WGS) entry which is preliminary data.</text>
</comment>
<reference evidence="3 4" key="1">
    <citation type="submission" date="2021-12" db="EMBL/GenBank/DDBJ databases">
        <title>High titer production of polyol ester of fatty acids by Rhodotorula paludigena BS15 towards product separation-free biomass refinery.</title>
        <authorList>
            <person name="Mano J."/>
            <person name="Ono H."/>
            <person name="Tanaka T."/>
            <person name="Naito K."/>
            <person name="Sushida H."/>
            <person name="Ike M."/>
            <person name="Tokuyasu K."/>
            <person name="Kitaoka M."/>
        </authorList>
    </citation>
    <scope>NUCLEOTIDE SEQUENCE [LARGE SCALE GENOMIC DNA]</scope>
    <source>
        <strain evidence="3 4">BS15</strain>
    </source>
</reference>
<dbReference type="Proteomes" id="UP001342314">
    <property type="component" value="Unassembled WGS sequence"/>
</dbReference>
<gene>
    <name evidence="3" type="ORF">Rhopal_000176-T1</name>
</gene>
<evidence type="ECO:0000313" key="4">
    <source>
        <dbReference type="Proteomes" id="UP001342314"/>
    </source>
</evidence>
<dbReference type="GO" id="GO:0006396">
    <property type="term" value="P:RNA processing"/>
    <property type="evidence" value="ECO:0007669"/>
    <property type="project" value="InterPro"/>
</dbReference>
<feature type="compositionally biased region" description="Basic and acidic residues" evidence="1">
    <location>
        <begin position="9"/>
        <end position="40"/>
    </location>
</feature>
<evidence type="ECO:0000313" key="3">
    <source>
        <dbReference type="EMBL" id="GJN87231.1"/>
    </source>
</evidence>
<proteinExistence type="predicted"/>
<feature type="region of interest" description="Disordered" evidence="1">
    <location>
        <begin position="166"/>
        <end position="346"/>
    </location>
</feature>
<dbReference type="Pfam" id="PF12622">
    <property type="entry name" value="NpwBP"/>
    <property type="match status" value="1"/>
</dbReference>
<feature type="compositionally biased region" description="Low complexity" evidence="1">
    <location>
        <begin position="322"/>
        <end position="331"/>
    </location>
</feature>
<feature type="compositionally biased region" description="Basic and acidic residues" evidence="1">
    <location>
        <begin position="428"/>
        <end position="444"/>
    </location>
</feature>
<feature type="compositionally biased region" description="Basic and acidic residues" evidence="1">
    <location>
        <begin position="94"/>
        <end position="104"/>
    </location>
</feature>
<keyword evidence="4" id="KW-1185">Reference proteome</keyword>
<dbReference type="EMBL" id="BQKY01000001">
    <property type="protein sequence ID" value="GJN87231.1"/>
    <property type="molecule type" value="Genomic_DNA"/>
</dbReference>
<evidence type="ECO:0000259" key="2">
    <source>
        <dbReference type="Pfam" id="PF09429"/>
    </source>
</evidence>
<accession>A0AAV5G4C2</accession>
<feature type="compositionally biased region" description="Acidic residues" evidence="1">
    <location>
        <begin position="172"/>
        <end position="188"/>
    </location>
</feature>
<organism evidence="3 4">
    <name type="scientific">Rhodotorula paludigena</name>
    <dbReference type="NCBI Taxonomy" id="86838"/>
    <lineage>
        <taxon>Eukaryota</taxon>
        <taxon>Fungi</taxon>
        <taxon>Dikarya</taxon>
        <taxon>Basidiomycota</taxon>
        <taxon>Pucciniomycotina</taxon>
        <taxon>Microbotryomycetes</taxon>
        <taxon>Sporidiobolales</taxon>
        <taxon>Sporidiobolaceae</taxon>
        <taxon>Rhodotorula</taxon>
    </lineage>
</organism>
<feature type="region of interest" description="Disordered" evidence="1">
    <location>
        <begin position="1"/>
        <end position="40"/>
    </location>
</feature>
<protein>
    <recommendedName>
        <fullName evidence="2">Wbp11/ELF5/Saf1 N-terminal domain-containing protein</fullName>
    </recommendedName>
</protein>
<feature type="compositionally biased region" description="Pro residues" evidence="1">
    <location>
        <begin position="299"/>
        <end position="315"/>
    </location>
</feature>